<feature type="domain" description="RRM" evidence="7">
    <location>
        <begin position="151"/>
        <end position="237"/>
    </location>
</feature>
<sequence length="438" mass="48178">MKTPKTKEPKKAELKPIKKEPGVAEEGKVVKKAKNKPKKKAVKVPKEEVKAAVQESPKKLSEKDLAKIEKKKAKKQAQKLKKQQNKQSPKEVKKEPETAVKVEEKPAKKEKAEAKSAAKENPKGKVTKKAKANNKNEEGVKRERNPADEAATVFVGNLPINTKRVQLVKLFHPYGVVQSIRMRTAGGKQLFKHKQRKGAGSLNAYVVLQSPEIAQQALALNGSEFKENHLRVTPAAKVERQGHGQDQQPNDADAKRTIFVGSLKYSANEEKLREIFSSCGEIDYIRCLQDGDKGCKGVAYVCFQKPDAVGLALELNQTVLDDRPINVERYQVKKLGAKQVRDAAAASAASSTSSKTKAKKQNSAGAKKRLDKKKVKENGSAAKEYQGSGNGGSEEEVPVPGRESRRHQEGQEAQEEEQRPTDGSGQKDSPQAQELIYA</sequence>
<dbReference type="CDD" id="cd12394">
    <property type="entry name" value="RRM1_RBM34"/>
    <property type="match status" value="1"/>
</dbReference>
<dbReference type="SUPFAM" id="SSF54928">
    <property type="entry name" value="RNA-binding domain, RBD"/>
    <property type="match status" value="2"/>
</dbReference>
<feature type="compositionally biased region" description="Basic and acidic residues" evidence="6">
    <location>
        <begin position="402"/>
        <end position="420"/>
    </location>
</feature>
<feature type="compositionally biased region" description="Basic residues" evidence="6">
    <location>
        <begin position="69"/>
        <end position="84"/>
    </location>
</feature>
<reference evidence="8" key="1">
    <citation type="journal article" date="2023" name="Genome Biol. Evol.">
        <title>Long-read-based Genome Assembly of Drosophila gunungcola Reveals Fewer Chemosensory Genes in Flower-breeding Species.</title>
        <authorList>
            <person name="Negi A."/>
            <person name="Liao B.Y."/>
            <person name="Yeh S.D."/>
        </authorList>
    </citation>
    <scope>NUCLEOTIDE SEQUENCE</scope>
    <source>
        <strain evidence="8">Sukarami</strain>
    </source>
</reference>
<evidence type="ECO:0000259" key="7">
    <source>
        <dbReference type="PROSITE" id="PS50102"/>
    </source>
</evidence>
<evidence type="ECO:0000256" key="6">
    <source>
        <dbReference type="SAM" id="MobiDB-lite"/>
    </source>
</evidence>
<evidence type="ECO:0000256" key="3">
    <source>
        <dbReference type="ARBA" id="ARBA00022884"/>
    </source>
</evidence>
<organism evidence="8 9">
    <name type="scientific">Drosophila gunungcola</name>
    <name type="common">fruit fly</name>
    <dbReference type="NCBI Taxonomy" id="103775"/>
    <lineage>
        <taxon>Eukaryota</taxon>
        <taxon>Metazoa</taxon>
        <taxon>Ecdysozoa</taxon>
        <taxon>Arthropoda</taxon>
        <taxon>Hexapoda</taxon>
        <taxon>Insecta</taxon>
        <taxon>Pterygota</taxon>
        <taxon>Neoptera</taxon>
        <taxon>Endopterygota</taxon>
        <taxon>Diptera</taxon>
        <taxon>Brachycera</taxon>
        <taxon>Muscomorpha</taxon>
        <taxon>Ephydroidea</taxon>
        <taxon>Drosophilidae</taxon>
        <taxon>Drosophila</taxon>
        <taxon>Sophophora</taxon>
    </lineage>
</organism>
<comment type="similarity">
    <text evidence="2">Belongs to the RRM RBM34 family.</text>
</comment>
<evidence type="ECO:0000256" key="4">
    <source>
        <dbReference type="ARBA" id="ARBA00023242"/>
    </source>
</evidence>
<protein>
    <recommendedName>
        <fullName evidence="7">RRM domain-containing protein</fullName>
    </recommendedName>
</protein>
<dbReference type="GO" id="GO:0000463">
    <property type="term" value="P:maturation of LSU-rRNA from tricistronic rRNA transcript (SSU-rRNA, 5.8S rRNA, LSU-rRNA)"/>
    <property type="evidence" value="ECO:0007669"/>
    <property type="project" value="TreeGrafter"/>
</dbReference>
<evidence type="ECO:0000313" key="9">
    <source>
        <dbReference type="Proteomes" id="UP001059596"/>
    </source>
</evidence>
<feature type="compositionally biased region" description="Basic and acidic residues" evidence="6">
    <location>
        <begin position="88"/>
        <end position="123"/>
    </location>
</feature>
<feature type="domain" description="RRM" evidence="7">
    <location>
        <begin position="256"/>
        <end position="332"/>
    </location>
</feature>
<feature type="compositionally biased region" description="Polar residues" evidence="6">
    <location>
        <begin position="421"/>
        <end position="432"/>
    </location>
</feature>
<comment type="caution">
    <text evidence="8">The sequence shown here is derived from an EMBL/GenBank/DDBJ whole genome shotgun (WGS) entry which is preliminary data.</text>
</comment>
<dbReference type="InterPro" id="IPR000504">
    <property type="entry name" value="RRM_dom"/>
</dbReference>
<feature type="compositionally biased region" description="Basic residues" evidence="6">
    <location>
        <begin position="356"/>
        <end position="375"/>
    </location>
</feature>
<dbReference type="PANTHER" id="PTHR23236:SF25">
    <property type="entry name" value="RNA-BINDING PROTEIN 34"/>
    <property type="match status" value="1"/>
</dbReference>
<dbReference type="AlphaFoldDB" id="A0A9P9YT56"/>
<dbReference type="InterPro" id="IPR012677">
    <property type="entry name" value="Nucleotide-bd_a/b_plait_sf"/>
</dbReference>
<evidence type="ECO:0000256" key="5">
    <source>
        <dbReference type="PROSITE-ProRule" id="PRU00176"/>
    </source>
</evidence>
<dbReference type="GO" id="GO:0005730">
    <property type="term" value="C:nucleolus"/>
    <property type="evidence" value="ECO:0007669"/>
    <property type="project" value="UniProtKB-SubCell"/>
</dbReference>
<dbReference type="GO" id="GO:0019843">
    <property type="term" value="F:rRNA binding"/>
    <property type="evidence" value="ECO:0007669"/>
    <property type="project" value="TreeGrafter"/>
</dbReference>
<feature type="compositionally biased region" description="Basic and acidic residues" evidence="6">
    <location>
        <begin position="1"/>
        <end position="29"/>
    </location>
</feature>
<feature type="compositionally biased region" description="Basic residues" evidence="6">
    <location>
        <begin position="30"/>
        <end position="43"/>
    </location>
</feature>
<gene>
    <name evidence="8" type="ORF">M5D96_003987</name>
</gene>
<accession>A0A9P9YT56</accession>
<keyword evidence="9" id="KW-1185">Reference proteome</keyword>
<feature type="compositionally biased region" description="Low complexity" evidence="6">
    <location>
        <begin position="346"/>
        <end position="355"/>
    </location>
</feature>
<proteinExistence type="inferred from homology"/>
<dbReference type="PROSITE" id="PS50102">
    <property type="entry name" value="RRM"/>
    <property type="match status" value="2"/>
</dbReference>
<feature type="region of interest" description="Disordered" evidence="6">
    <location>
        <begin position="346"/>
        <end position="438"/>
    </location>
</feature>
<dbReference type="SMART" id="SM00360">
    <property type="entry name" value="RRM"/>
    <property type="match status" value="2"/>
</dbReference>
<evidence type="ECO:0000256" key="1">
    <source>
        <dbReference type="ARBA" id="ARBA00004604"/>
    </source>
</evidence>
<feature type="compositionally biased region" description="Basic and acidic residues" evidence="6">
    <location>
        <begin position="44"/>
        <end position="68"/>
    </location>
</feature>
<evidence type="ECO:0000256" key="2">
    <source>
        <dbReference type="ARBA" id="ARBA00007077"/>
    </source>
</evidence>
<dbReference type="InterPro" id="IPR035979">
    <property type="entry name" value="RBD_domain_sf"/>
</dbReference>
<keyword evidence="4" id="KW-0539">Nucleus</keyword>
<comment type="subcellular location">
    <subcellularLocation>
        <location evidence="1">Nucleus</location>
        <location evidence="1">Nucleolus</location>
    </subcellularLocation>
</comment>
<keyword evidence="3 5" id="KW-0694">RNA-binding</keyword>
<dbReference type="Proteomes" id="UP001059596">
    <property type="component" value="Unassembled WGS sequence"/>
</dbReference>
<dbReference type="EMBL" id="JAMKOV010000002">
    <property type="protein sequence ID" value="KAI8042670.1"/>
    <property type="molecule type" value="Genomic_DNA"/>
</dbReference>
<dbReference type="Gene3D" id="3.30.70.330">
    <property type="match status" value="2"/>
</dbReference>
<name>A0A9P9YT56_9MUSC</name>
<dbReference type="PANTHER" id="PTHR23236">
    <property type="entry name" value="EUKARYOTIC TRANSLATION INITIATION FACTOR 4B/4H"/>
    <property type="match status" value="1"/>
</dbReference>
<feature type="compositionally biased region" description="Basic and acidic residues" evidence="6">
    <location>
        <begin position="134"/>
        <end position="144"/>
    </location>
</feature>
<feature type="region of interest" description="Disordered" evidence="6">
    <location>
        <begin position="1"/>
        <end position="144"/>
    </location>
</feature>
<evidence type="ECO:0000313" key="8">
    <source>
        <dbReference type="EMBL" id="KAI8042670.1"/>
    </source>
</evidence>
<dbReference type="Pfam" id="PF00076">
    <property type="entry name" value="RRM_1"/>
    <property type="match status" value="2"/>
</dbReference>